<evidence type="ECO:0000313" key="3">
    <source>
        <dbReference type="EMBL" id="MBB3326346.1"/>
    </source>
</evidence>
<comment type="caution">
    <text evidence="3">The sequence shown here is derived from an EMBL/GenBank/DDBJ whole genome shotgun (WGS) entry which is preliminary data.</text>
</comment>
<keyword evidence="2" id="KW-0812">Transmembrane</keyword>
<dbReference type="Proteomes" id="UP000565572">
    <property type="component" value="Unassembled WGS sequence"/>
</dbReference>
<dbReference type="EMBL" id="JACHZG010000001">
    <property type="protein sequence ID" value="MBB3326346.1"/>
    <property type="molecule type" value="Genomic_DNA"/>
</dbReference>
<proteinExistence type="predicted"/>
<keyword evidence="2" id="KW-0472">Membrane</keyword>
<evidence type="ECO:0000256" key="2">
    <source>
        <dbReference type="SAM" id="Phobius"/>
    </source>
</evidence>
<evidence type="ECO:0000256" key="1">
    <source>
        <dbReference type="SAM" id="MobiDB-lite"/>
    </source>
</evidence>
<sequence length="188" mass="20174">MAQRPSLRPEWTGTPPSATSPPPSSSTRRSALLALAVVLGWIVLVVGGLALFGQVAGEPYGRTYVERRADGYHLGVRNCEPTAISSVEVSLYDEESSTPPPPIWTTSTTSDGLRTLKLFDENPGFKTQAVRPSYPATTYVILANPASAYSYLTTDLSALKLGQVDYGGPRTVTLEAYERLSNSKFGCG</sequence>
<evidence type="ECO:0000313" key="4">
    <source>
        <dbReference type="Proteomes" id="UP000565572"/>
    </source>
</evidence>
<dbReference type="RefSeq" id="WP_183337308.1">
    <property type="nucleotide sequence ID" value="NZ_JACHZG010000001.1"/>
</dbReference>
<feature type="region of interest" description="Disordered" evidence="1">
    <location>
        <begin position="1"/>
        <end position="26"/>
    </location>
</feature>
<gene>
    <name evidence="3" type="ORF">FHX39_001290</name>
</gene>
<keyword evidence="2" id="KW-1133">Transmembrane helix</keyword>
<keyword evidence="4" id="KW-1185">Reference proteome</keyword>
<name>A0A7W5P6Y7_9ACTN</name>
<reference evidence="3 4" key="1">
    <citation type="submission" date="2020-08" db="EMBL/GenBank/DDBJ databases">
        <title>Sequencing the genomes of 1000 actinobacteria strains.</title>
        <authorList>
            <person name="Klenk H.-P."/>
        </authorList>
    </citation>
    <scope>NUCLEOTIDE SEQUENCE [LARGE SCALE GENOMIC DNA]</scope>
    <source>
        <strain evidence="3 4">DSM 11053</strain>
    </source>
</reference>
<dbReference type="AlphaFoldDB" id="A0A7W5P6Y7"/>
<protein>
    <submittedName>
        <fullName evidence="3">Uncharacterized protein</fullName>
    </submittedName>
</protein>
<organism evidence="3 4">
    <name type="scientific">Microlunatus antarcticus</name>
    <dbReference type="NCBI Taxonomy" id="53388"/>
    <lineage>
        <taxon>Bacteria</taxon>
        <taxon>Bacillati</taxon>
        <taxon>Actinomycetota</taxon>
        <taxon>Actinomycetes</taxon>
        <taxon>Propionibacteriales</taxon>
        <taxon>Propionibacteriaceae</taxon>
        <taxon>Microlunatus</taxon>
    </lineage>
</organism>
<feature type="transmembrane region" description="Helical" evidence="2">
    <location>
        <begin position="31"/>
        <end position="52"/>
    </location>
</feature>
<accession>A0A7W5P6Y7</accession>